<protein>
    <submittedName>
        <fullName evidence="1">Uncharacterized protein</fullName>
    </submittedName>
</protein>
<accession>A0ACD1HMC7</accession>
<sequence>MIGIPGTEARRTVAPWHQGHVLAIFSLIKAVSLPTLRKKNRACNQGAAQAASWESVRIIVGRHGNGTLRAEPAPYGRPPCGLGPVGNWSLPSFCSAWWDSLRTFLIFPRSSQQSLFPFSMLACVSQEGELREHRFHSWDLRQLVGLRVAGCTQQAIHTLAIDMIECRFDESLPRRPASREGPAFMHPSTE</sequence>
<name>A0ACD1HMC7_9EURO</name>
<evidence type="ECO:0000313" key="2">
    <source>
        <dbReference type="Proteomes" id="UP000249661"/>
    </source>
</evidence>
<gene>
    <name evidence="1" type="ORF">BO66DRAFT_65213</name>
</gene>
<dbReference type="Proteomes" id="UP000249661">
    <property type="component" value="Unassembled WGS sequence"/>
</dbReference>
<proteinExistence type="predicted"/>
<organism evidence="1 2">
    <name type="scientific">Aspergillus aculeatinus CBS 121060</name>
    <dbReference type="NCBI Taxonomy" id="1448322"/>
    <lineage>
        <taxon>Eukaryota</taxon>
        <taxon>Fungi</taxon>
        <taxon>Dikarya</taxon>
        <taxon>Ascomycota</taxon>
        <taxon>Pezizomycotina</taxon>
        <taxon>Eurotiomycetes</taxon>
        <taxon>Eurotiomycetidae</taxon>
        <taxon>Eurotiales</taxon>
        <taxon>Aspergillaceae</taxon>
        <taxon>Aspergillus</taxon>
        <taxon>Aspergillus subgen. Circumdati</taxon>
    </lineage>
</organism>
<evidence type="ECO:0000313" key="1">
    <source>
        <dbReference type="EMBL" id="RAH74730.1"/>
    </source>
</evidence>
<keyword evidence="2" id="KW-1185">Reference proteome</keyword>
<reference evidence="1" key="1">
    <citation type="submission" date="2018-02" db="EMBL/GenBank/DDBJ databases">
        <title>The genomes of Aspergillus section Nigri reveals drivers in fungal speciation.</title>
        <authorList>
            <consortium name="DOE Joint Genome Institute"/>
            <person name="Vesth T.C."/>
            <person name="Nybo J."/>
            <person name="Theobald S."/>
            <person name="Brandl J."/>
            <person name="Frisvad J.C."/>
            <person name="Nielsen K.F."/>
            <person name="Lyhne E.K."/>
            <person name="Kogle M.E."/>
            <person name="Kuo A."/>
            <person name="Riley R."/>
            <person name="Clum A."/>
            <person name="Nolan M."/>
            <person name="Lipzen A."/>
            <person name="Salamov A."/>
            <person name="Henrissat B."/>
            <person name="Wiebenga A."/>
            <person name="De vries R.P."/>
            <person name="Grigoriev I.V."/>
            <person name="Mortensen U.H."/>
            <person name="Andersen M.R."/>
            <person name="Baker S.E."/>
        </authorList>
    </citation>
    <scope>NUCLEOTIDE SEQUENCE</scope>
    <source>
        <strain evidence="1">CBS 121060</strain>
    </source>
</reference>
<dbReference type="EMBL" id="KZ824934">
    <property type="protein sequence ID" value="RAH74730.1"/>
    <property type="molecule type" value="Genomic_DNA"/>
</dbReference>